<sequence>MNRSTVPISLDAIVSGLTGLGLRAGHHVLVHSSLSALGRVAGGAQTVVDALLQVVGPSGTVLVPTLTGTEADGEGVALDFDLAQTPCWTGAVAEAARRRPEAIRSAHPTHSVAAIGAAAARLTSDHEQCITPCGTGSPYAKLAADPDGVVLLLGCDHESNTTLHHVEELAGVSYHLHPEPVPGVVRFFDRTETRDYWVHSWGTPRRFSAIEPLLDQRGLQTRRAVGAADARLMSAGLLVTLALDVLRADPRFFIAEQARMSGANRTGVGD</sequence>
<dbReference type="Pfam" id="PF02522">
    <property type="entry name" value="Antibiotic_NAT"/>
    <property type="match status" value="1"/>
</dbReference>
<reference evidence="5 6" key="1">
    <citation type="submission" date="2016-09" db="EMBL/GenBank/DDBJ databases">
        <authorList>
            <person name="Capua I."/>
            <person name="De Benedictis P."/>
            <person name="Joannis T."/>
            <person name="Lombin L.H."/>
            <person name="Cattoli G."/>
        </authorList>
    </citation>
    <scope>NUCLEOTIDE SEQUENCE [LARGE SCALE GENOMIC DNA]</scope>
    <source>
        <strain evidence="5 6">ISLP-3</strain>
    </source>
</reference>
<evidence type="ECO:0000256" key="4">
    <source>
        <dbReference type="RuleBase" id="RU365031"/>
    </source>
</evidence>
<dbReference type="GO" id="GO:0046353">
    <property type="term" value="F:aminoglycoside 3-N-acetyltransferase activity"/>
    <property type="evidence" value="ECO:0007669"/>
    <property type="project" value="UniProtKB-EC"/>
</dbReference>
<keyword evidence="6" id="KW-1185">Reference proteome</keyword>
<comment type="catalytic activity">
    <reaction evidence="4">
        <text>a 2-deoxystreptamine antibiotic + acetyl-CoA = an N(3)-acetyl-2-deoxystreptamine antibiotic + CoA + H(+)</text>
        <dbReference type="Rhea" id="RHEA:12665"/>
        <dbReference type="ChEBI" id="CHEBI:15378"/>
        <dbReference type="ChEBI" id="CHEBI:57287"/>
        <dbReference type="ChEBI" id="CHEBI:57288"/>
        <dbReference type="ChEBI" id="CHEBI:57921"/>
        <dbReference type="ChEBI" id="CHEBI:77452"/>
        <dbReference type="EC" id="2.3.1.81"/>
    </reaction>
</comment>
<evidence type="ECO:0000256" key="2">
    <source>
        <dbReference type="ARBA" id="ARBA00022679"/>
    </source>
</evidence>
<dbReference type="EC" id="2.3.1.-" evidence="4"/>
<evidence type="ECO:0000313" key="6">
    <source>
        <dbReference type="Proteomes" id="UP000199039"/>
    </source>
</evidence>
<keyword evidence="4" id="KW-0046">Antibiotic resistance</keyword>
<dbReference type="AlphaFoldDB" id="A0A1G6VNT0"/>
<proteinExistence type="inferred from homology"/>
<evidence type="ECO:0000256" key="3">
    <source>
        <dbReference type="ARBA" id="ARBA00023315"/>
    </source>
</evidence>
<keyword evidence="2 4" id="KW-0808">Transferase</keyword>
<gene>
    <name evidence="5" type="ORF">SAMN05216410_3495</name>
</gene>
<dbReference type="PANTHER" id="PTHR11104">
    <property type="entry name" value="AMINOGLYCOSIDE N3-ACETYLTRANSFERASE"/>
    <property type="match status" value="1"/>
</dbReference>
<evidence type="ECO:0000313" key="5">
    <source>
        <dbReference type="EMBL" id="SDD55219.1"/>
    </source>
</evidence>
<organism evidence="5 6">
    <name type="scientific">Sanguibacter gelidistatuariae</name>
    <dbReference type="NCBI Taxonomy" id="1814289"/>
    <lineage>
        <taxon>Bacteria</taxon>
        <taxon>Bacillati</taxon>
        <taxon>Actinomycetota</taxon>
        <taxon>Actinomycetes</taxon>
        <taxon>Micrococcales</taxon>
        <taxon>Sanguibacteraceae</taxon>
        <taxon>Sanguibacter</taxon>
    </lineage>
</organism>
<dbReference type="PANTHER" id="PTHR11104:SF0">
    <property type="entry name" value="SPBETA PROPHAGE-DERIVED AMINOGLYCOSIDE N(3')-ACETYLTRANSFERASE-LIKE PROTEIN YOKD"/>
    <property type="match status" value="1"/>
</dbReference>
<dbReference type="InterPro" id="IPR028345">
    <property type="entry name" value="Antibiotic_NAT-like"/>
</dbReference>
<dbReference type="SUPFAM" id="SSF110710">
    <property type="entry name" value="TTHA0583/YokD-like"/>
    <property type="match status" value="1"/>
</dbReference>
<evidence type="ECO:0000256" key="1">
    <source>
        <dbReference type="ARBA" id="ARBA00006383"/>
    </source>
</evidence>
<dbReference type="GO" id="GO:0046677">
    <property type="term" value="P:response to antibiotic"/>
    <property type="evidence" value="ECO:0007669"/>
    <property type="project" value="UniProtKB-KW"/>
</dbReference>
<keyword evidence="3 4" id="KW-0012">Acyltransferase</keyword>
<dbReference type="InterPro" id="IPR003679">
    <property type="entry name" value="Amioglycoside_AcTrfase"/>
</dbReference>
<name>A0A1G6VNT0_9MICO</name>
<dbReference type="Proteomes" id="UP000199039">
    <property type="component" value="Unassembled WGS sequence"/>
</dbReference>
<dbReference type="EMBL" id="FMYH01000008">
    <property type="protein sequence ID" value="SDD55219.1"/>
    <property type="molecule type" value="Genomic_DNA"/>
</dbReference>
<protein>
    <recommendedName>
        <fullName evidence="4">Aminoglycoside N(3)-acetyltransferase</fullName>
        <ecNumber evidence="4">2.3.1.-</ecNumber>
    </recommendedName>
</protein>
<accession>A0A1G6VNT0</accession>
<comment type="similarity">
    <text evidence="1 4">Belongs to the antibiotic N-acetyltransferase family.</text>
</comment>